<organism evidence="1 2">
    <name type="scientific">Oryza meyeriana var. granulata</name>
    <dbReference type="NCBI Taxonomy" id="110450"/>
    <lineage>
        <taxon>Eukaryota</taxon>
        <taxon>Viridiplantae</taxon>
        <taxon>Streptophyta</taxon>
        <taxon>Embryophyta</taxon>
        <taxon>Tracheophyta</taxon>
        <taxon>Spermatophyta</taxon>
        <taxon>Magnoliopsida</taxon>
        <taxon>Liliopsida</taxon>
        <taxon>Poales</taxon>
        <taxon>Poaceae</taxon>
        <taxon>BOP clade</taxon>
        <taxon>Oryzoideae</taxon>
        <taxon>Oryzeae</taxon>
        <taxon>Oryzinae</taxon>
        <taxon>Oryza</taxon>
        <taxon>Oryza meyeriana</taxon>
    </lineage>
</organism>
<dbReference type="AlphaFoldDB" id="A0A6G1C6R9"/>
<evidence type="ECO:0000313" key="1">
    <source>
        <dbReference type="EMBL" id="KAF0896355.1"/>
    </source>
</evidence>
<gene>
    <name evidence="1" type="ORF">E2562_021889</name>
</gene>
<protein>
    <submittedName>
        <fullName evidence="1">Uncharacterized protein</fullName>
    </submittedName>
</protein>
<name>A0A6G1C6R9_9ORYZ</name>
<sequence>MVGAWIYGLDEFDSEVFLPDLDNVQMDGAIILLPEHVIKILDDLAESSKQKAAVMDSLADVEDSDKVHFVVDSLASKTKVPDSQNYRL</sequence>
<accession>A0A6G1C6R9</accession>
<keyword evidence="2" id="KW-1185">Reference proteome</keyword>
<evidence type="ECO:0000313" key="2">
    <source>
        <dbReference type="Proteomes" id="UP000479710"/>
    </source>
</evidence>
<dbReference type="OrthoDB" id="688641at2759"/>
<dbReference type="EMBL" id="SPHZ02000010">
    <property type="protein sequence ID" value="KAF0896355.1"/>
    <property type="molecule type" value="Genomic_DNA"/>
</dbReference>
<comment type="caution">
    <text evidence="1">The sequence shown here is derived from an EMBL/GenBank/DDBJ whole genome shotgun (WGS) entry which is preliminary data.</text>
</comment>
<proteinExistence type="predicted"/>
<reference evidence="1 2" key="1">
    <citation type="submission" date="2019-11" db="EMBL/GenBank/DDBJ databases">
        <title>Whole genome sequence of Oryza granulata.</title>
        <authorList>
            <person name="Li W."/>
        </authorList>
    </citation>
    <scope>NUCLEOTIDE SEQUENCE [LARGE SCALE GENOMIC DNA]</scope>
    <source>
        <strain evidence="2">cv. Menghai</strain>
        <tissue evidence="1">Leaf</tissue>
    </source>
</reference>
<dbReference type="Proteomes" id="UP000479710">
    <property type="component" value="Unassembled WGS sequence"/>
</dbReference>